<sequence length="58" mass="6444">MLEQGQGTTEIIIETTSVQEMTSWLKELKCCISPSPPAIMDEALPERCVTKCTFILTP</sequence>
<dbReference type="InterPro" id="IPR001849">
    <property type="entry name" value="PH_domain"/>
</dbReference>
<feature type="domain" description="PH" evidence="1">
    <location>
        <begin position="1"/>
        <end position="33"/>
    </location>
</feature>
<dbReference type="Proteomes" id="UP000828390">
    <property type="component" value="Unassembled WGS sequence"/>
</dbReference>
<evidence type="ECO:0000259" key="1">
    <source>
        <dbReference type="PROSITE" id="PS50003"/>
    </source>
</evidence>
<proteinExistence type="predicted"/>
<evidence type="ECO:0000313" key="2">
    <source>
        <dbReference type="EMBL" id="KAH3883768.1"/>
    </source>
</evidence>
<keyword evidence="3" id="KW-1185">Reference proteome</keyword>
<gene>
    <name evidence="2" type="ORF">DPMN_007736</name>
</gene>
<accession>A0A9D4RYM0</accession>
<organism evidence="2 3">
    <name type="scientific">Dreissena polymorpha</name>
    <name type="common">Zebra mussel</name>
    <name type="synonym">Mytilus polymorpha</name>
    <dbReference type="NCBI Taxonomy" id="45954"/>
    <lineage>
        <taxon>Eukaryota</taxon>
        <taxon>Metazoa</taxon>
        <taxon>Spiralia</taxon>
        <taxon>Lophotrochozoa</taxon>
        <taxon>Mollusca</taxon>
        <taxon>Bivalvia</taxon>
        <taxon>Autobranchia</taxon>
        <taxon>Heteroconchia</taxon>
        <taxon>Euheterodonta</taxon>
        <taxon>Imparidentia</taxon>
        <taxon>Neoheterodontei</taxon>
        <taxon>Myida</taxon>
        <taxon>Dreissenoidea</taxon>
        <taxon>Dreissenidae</taxon>
        <taxon>Dreissena</taxon>
    </lineage>
</organism>
<dbReference type="EMBL" id="JAIWYP010000001">
    <property type="protein sequence ID" value="KAH3883768.1"/>
    <property type="molecule type" value="Genomic_DNA"/>
</dbReference>
<comment type="caution">
    <text evidence="2">The sequence shown here is derived from an EMBL/GenBank/DDBJ whole genome shotgun (WGS) entry which is preliminary data.</text>
</comment>
<name>A0A9D4RYM0_DREPO</name>
<dbReference type="PROSITE" id="PS50003">
    <property type="entry name" value="PH_DOMAIN"/>
    <property type="match status" value="1"/>
</dbReference>
<protein>
    <recommendedName>
        <fullName evidence="1">PH domain-containing protein</fullName>
    </recommendedName>
</protein>
<evidence type="ECO:0000313" key="3">
    <source>
        <dbReference type="Proteomes" id="UP000828390"/>
    </source>
</evidence>
<dbReference type="AlphaFoldDB" id="A0A9D4RYM0"/>
<reference evidence="2" key="1">
    <citation type="journal article" date="2019" name="bioRxiv">
        <title>The Genome of the Zebra Mussel, Dreissena polymorpha: A Resource for Invasive Species Research.</title>
        <authorList>
            <person name="McCartney M.A."/>
            <person name="Auch B."/>
            <person name="Kono T."/>
            <person name="Mallez S."/>
            <person name="Zhang Y."/>
            <person name="Obille A."/>
            <person name="Becker A."/>
            <person name="Abrahante J.E."/>
            <person name="Garbe J."/>
            <person name="Badalamenti J.P."/>
            <person name="Herman A."/>
            <person name="Mangelson H."/>
            <person name="Liachko I."/>
            <person name="Sullivan S."/>
            <person name="Sone E.D."/>
            <person name="Koren S."/>
            <person name="Silverstein K.A.T."/>
            <person name="Beckman K.B."/>
            <person name="Gohl D.M."/>
        </authorList>
    </citation>
    <scope>NUCLEOTIDE SEQUENCE</scope>
    <source>
        <strain evidence="2">Duluth1</strain>
        <tissue evidence="2">Whole animal</tissue>
    </source>
</reference>
<reference evidence="2" key="2">
    <citation type="submission" date="2020-11" db="EMBL/GenBank/DDBJ databases">
        <authorList>
            <person name="McCartney M.A."/>
            <person name="Auch B."/>
            <person name="Kono T."/>
            <person name="Mallez S."/>
            <person name="Becker A."/>
            <person name="Gohl D.M."/>
            <person name="Silverstein K.A.T."/>
            <person name="Koren S."/>
            <person name="Bechman K.B."/>
            <person name="Herman A."/>
            <person name="Abrahante J.E."/>
            <person name="Garbe J."/>
        </authorList>
    </citation>
    <scope>NUCLEOTIDE SEQUENCE</scope>
    <source>
        <strain evidence="2">Duluth1</strain>
        <tissue evidence="2">Whole animal</tissue>
    </source>
</reference>